<comment type="caution">
    <text evidence="5">The sequence shown here is derived from an EMBL/GenBank/DDBJ whole genome shotgun (WGS) entry which is preliminary data.</text>
</comment>
<keyword evidence="6" id="KW-1185">Reference proteome</keyword>
<dbReference type="PANTHER" id="PTHR30061:SF50">
    <property type="entry name" value="MALTOSE_MALTODEXTRIN-BINDING PERIPLASMIC PROTEIN"/>
    <property type="match status" value="1"/>
</dbReference>
<feature type="signal peptide" evidence="4">
    <location>
        <begin position="1"/>
        <end position="21"/>
    </location>
</feature>
<protein>
    <submittedName>
        <fullName evidence="5">Sugar ABC transporter substrate-binding protein</fullName>
    </submittedName>
</protein>
<evidence type="ECO:0000256" key="1">
    <source>
        <dbReference type="ARBA" id="ARBA00008520"/>
    </source>
</evidence>
<evidence type="ECO:0000313" key="5">
    <source>
        <dbReference type="EMBL" id="NUU53411.1"/>
    </source>
</evidence>
<proteinExistence type="inferred from homology"/>
<dbReference type="EMBL" id="JABMCC010000098">
    <property type="protein sequence ID" value="NUU53411.1"/>
    <property type="molecule type" value="Genomic_DNA"/>
</dbReference>
<evidence type="ECO:0000256" key="3">
    <source>
        <dbReference type="ARBA" id="ARBA00022729"/>
    </source>
</evidence>
<dbReference type="PANTHER" id="PTHR30061">
    <property type="entry name" value="MALTOSE-BINDING PERIPLASMIC PROTEIN"/>
    <property type="match status" value="1"/>
</dbReference>
<comment type="similarity">
    <text evidence="1">Belongs to the bacterial solute-binding protein 1 family.</text>
</comment>
<name>A0ABX2MHE0_9BACL</name>
<dbReference type="PROSITE" id="PS51257">
    <property type="entry name" value="PROKAR_LIPOPROTEIN"/>
    <property type="match status" value="1"/>
</dbReference>
<dbReference type="Proteomes" id="UP000577724">
    <property type="component" value="Unassembled WGS sequence"/>
</dbReference>
<dbReference type="Gene3D" id="3.40.190.10">
    <property type="entry name" value="Periplasmic binding protein-like II"/>
    <property type="match status" value="1"/>
</dbReference>
<dbReference type="InterPro" id="IPR006059">
    <property type="entry name" value="SBP"/>
</dbReference>
<dbReference type="Pfam" id="PF01547">
    <property type="entry name" value="SBP_bac_1"/>
    <property type="match status" value="1"/>
</dbReference>
<accession>A0ABX2MHE0</accession>
<keyword evidence="3 4" id="KW-0732">Signal</keyword>
<evidence type="ECO:0000256" key="4">
    <source>
        <dbReference type="SAM" id="SignalP"/>
    </source>
</evidence>
<feature type="chain" id="PRO_5046482994" evidence="4">
    <location>
        <begin position="22"/>
        <end position="454"/>
    </location>
</feature>
<keyword evidence="2" id="KW-0813">Transport</keyword>
<evidence type="ECO:0000256" key="2">
    <source>
        <dbReference type="ARBA" id="ARBA00022448"/>
    </source>
</evidence>
<gene>
    <name evidence="5" type="ORF">HP548_04825</name>
</gene>
<sequence>MKLNKKFLISALCIVLSGSLAACSSSESTDKGKGSSAKTKITYWTGDRHDSEFVKETIDRFNETNKDNVEVELVIKGDDFDQALDMSFQTSEPPDIIRVKENTIQTFYKKGFLAPIDEFLTEEMKNTFPVMEDLNSFDGKRYSLPNYGTTMRLIYNKELFAKAGIEKPPTTLNELVEAAKKITEVGKSNGAYGFAQNFKSPSSALGRSARVIAEVSGYGGYGYDFKTARYDFSGYKPIMEAFKQIKDDGSMLPGVESLDIDPLRAQFAEGKIGMYLSFSAEAGVYQSQFPAKIEWAAAPVPSIEGNFNGASGFLGGQWLAISSESENKEAAWKFLEYMYDESVLQQYQENGFGISMVPSVSAVAAKPEVKGIEGFLPNKYDGVWPVYPTVPVHGMKSDDAFVKYLLSGGNLDSIINDLNTRYNAALDTAIESGEAKAEPISDFDPAELAGKYVK</sequence>
<dbReference type="SUPFAM" id="SSF53850">
    <property type="entry name" value="Periplasmic binding protein-like II"/>
    <property type="match status" value="1"/>
</dbReference>
<dbReference type="CDD" id="cd13585">
    <property type="entry name" value="PBP2_TMBP_like"/>
    <property type="match status" value="1"/>
</dbReference>
<reference evidence="5 6" key="1">
    <citation type="submission" date="2020-05" db="EMBL/GenBank/DDBJ databases">
        <title>Genome Sequencing of Type Strains.</title>
        <authorList>
            <person name="Lemaire J.F."/>
            <person name="Inderbitzin P."/>
            <person name="Gregorio O.A."/>
            <person name="Collins S.B."/>
            <person name="Wespe N."/>
            <person name="Knight-Connoni V."/>
        </authorList>
    </citation>
    <scope>NUCLEOTIDE SEQUENCE [LARGE SCALE GENOMIC DNA]</scope>
    <source>
        <strain evidence="5 6">DSM 19942</strain>
    </source>
</reference>
<dbReference type="RefSeq" id="WP_175381067.1">
    <property type="nucleotide sequence ID" value="NZ_CBCRYD010000013.1"/>
</dbReference>
<dbReference type="GeneID" id="97130013"/>
<evidence type="ECO:0000313" key="6">
    <source>
        <dbReference type="Proteomes" id="UP000577724"/>
    </source>
</evidence>
<organism evidence="5 6">
    <name type="scientific">Paenibacillus taichungensis</name>
    <dbReference type="NCBI Taxonomy" id="484184"/>
    <lineage>
        <taxon>Bacteria</taxon>
        <taxon>Bacillati</taxon>
        <taxon>Bacillota</taxon>
        <taxon>Bacilli</taxon>
        <taxon>Bacillales</taxon>
        <taxon>Paenibacillaceae</taxon>
        <taxon>Paenibacillus</taxon>
    </lineage>
</organism>